<gene>
    <name evidence="1" type="ORF">Patl1_09407</name>
</gene>
<dbReference type="EMBL" id="CM047906">
    <property type="protein sequence ID" value="KAJ0086971.1"/>
    <property type="molecule type" value="Genomic_DNA"/>
</dbReference>
<keyword evidence="2" id="KW-1185">Reference proteome</keyword>
<dbReference type="Proteomes" id="UP001164250">
    <property type="component" value="Chromosome 10"/>
</dbReference>
<organism evidence="1 2">
    <name type="scientific">Pistacia atlantica</name>
    <dbReference type="NCBI Taxonomy" id="434234"/>
    <lineage>
        <taxon>Eukaryota</taxon>
        <taxon>Viridiplantae</taxon>
        <taxon>Streptophyta</taxon>
        <taxon>Embryophyta</taxon>
        <taxon>Tracheophyta</taxon>
        <taxon>Spermatophyta</taxon>
        <taxon>Magnoliopsida</taxon>
        <taxon>eudicotyledons</taxon>
        <taxon>Gunneridae</taxon>
        <taxon>Pentapetalae</taxon>
        <taxon>rosids</taxon>
        <taxon>malvids</taxon>
        <taxon>Sapindales</taxon>
        <taxon>Anacardiaceae</taxon>
        <taxon>Pistacia</taxon>
    </lineage>
</organism>
<accession>A0ACC1AJW3</accession>
<proteinExistence type="predicted"/>
<evidence type="ECO:0000313" key="2">
    <source>
        <dbReference type="Proteomes" id="UP001164250"/>
    </source>
</evidence>
<comment type="caution">
    <text evidence="1">The sequence shown here is derived from an EMBL/GenBank/DDBJ whole genome shotgun (WGS) entry which is preliminary data.</text>
</comment>
<protein>
    <submittedName>
        <fullName evidence="1">Uncharacterized protein</fullName>
    </submittedName>
</protein>
<sequence length="364" mass="40035">MICPSSATMKVLIMLRLELSAVLKSSSNQPDLMLVHKFLPCDLINLKESTAGTYVTSIQINVFDCGGIAVGICISHKIVDGAALSTFLKAWTSTARGCEKIIYPNLAANSQLFPANDLWLRDTSMVTWGSLFIKGNCITRRFVFDASAITTLKNQAKSLSVKCPTRVEAVSAFIWKCTMAASKEKKGSPRPSLLTHLVNLRKRMVPPVSDYSTGNLLWMAAAECITNTDKLELHDLAGKVRGAISKFDGDFIKKLTSDEGNVVMSESLKEIGEFGAKDEVDYFGFTSWCKFGFYENDFGWGKPVWVSSMGLSSPVFMNLIILVETKSGDGIEAWMTLDEKDMDILVSNPEFLKFASVDPSPLVI</sequence>
<evidence type="ECO:0000313" key="1">
    <source>
        <dbReference type="EMBL" id="KAJ0086971.1"/>
    </source>
</evidence>
<reference evidence="2" key="1">
    <citation type="journal article" date="2023" name="G3 (Bethesda)">
        <title>Genome assembly and association tests identify interacting loci associated with vigor, precocity, and sex in interspecific pistachio rootstocks.</title>
        <authorList>
            <person name="Palmer W."/>
            <person name="Jacygrad E."/>
            <person name="Sagayaradj S."/>
            <person name="Cavanaugh K."/>
            <person name="Han R."/>
            <person name="Bertier L."/>
            <person name="Beede B."/>
            <person name="Kafkas S."/>
            <person name="Golino D."/>
            <person name="Preece J."/>
            <person name="Michelmore R."/>
        </authorList>
    </citation>
    <scope>NUCLEOTIDE SEQUENCE [LARGE SCALE GENOMIC DNA]</scope>
</reference>
<name>A0ACC1AJW3_9ROSI</name>